<keyword evidence="3" id="KW-0521">NADP</keyword>
<dbReference type="InterPro" id="IPR013752">
    <property type="entry name" value="KPA_reductase"/>
</dbReference>
<keyword evidence="4 8" id="KW-0560">Oxidoreductase</keyword>
<dbReference type="SUPFAM" id="SSF48179">
    <property type="entry name" value="6-phosphogluconate dehydrogenase C-terminal domain-like"/>
    <property type="match status" value="1"/>
</dbReference>
<dbReference type="InterPro" id="IPR003710">
    <property type="entry name" value="ApbA"/>
</dbReference>
<dbReference type="FunFam" id="1.10.1040.10:FF:000017">
    <property type="entry name" value="2-dehydropantoate 2-reductase"/>
    <property type="match status" value="1"/>
</dbReference>
<dbReference type="InterPro" id="IPR008927">
    <property type="entry name" value="6-PGluconate_DH-like_C_sf"/>
</dbReference>
<evidence type="ECO:0000259" key="7">
    <source>
        <dbReference type="Pfam" id="PF08546"/>
    </source>
</evidence>
<dbReference type="InterPro" id="IPR050838">
    <property type="entry name" value="Ketopantoate_reductase"/>
</dbReference>
<dbReference type="InterPro" id="IPR013328">
    <property type="entry name" value="6PGD_dom2"/>
</dbReference>
<comment type="similarity">
    <text evidence="1">Belongs to the ketopantoate reductase family.</text>
</comment>
<dbReference type="InterPro" id="IPR013332">
    <property type="entry name" value="KPR_N"/>
</dbReference>
<feature type="domain" description="Ketopantoate reductase N-terminal" evidence="6">
    <location>
        <begin position="3"/>
        <end position="146"/>
    </location>
</feature>
<dbReference type="Gene3D" id="3.40.50.720">
    <property type="entry name" value="NAD(P)-binding Rossmann-like Domain"/>
    <property type="match status" value="1"/>
</dbReference>
<dbReference type="Pfam" id="PF02558">
    <property type="entry name" value="ApbA"/>
    <property type="match status" value="1"/>
</dbReference>
<dbReference type="SUPFAM" id="SSF51735">
    <property type="entry name" value="NAD(P)-binding Rossmann-fold domains"/>
    <property type="match status" value="1"/>
</dbReference>
<evidence type="ECO:0000256" key="1">
    <source>
        <dbReference type="ARBA" id="ARBA00007870"/>
    </source>
</evidence>
<evidence type="ECO:0000256" key="2">
    <source>
        <dbReference type="ARBA" id="ARBA00013014"/>
    </source>
</evidence>
<dbReference type="GO" id="GO:0015940">
    <property type="term" value="P:pantothenate biosynthetic process"/>
    <property type="evidence" value="ECO:0007669"/>
    <property type="project" value="InterPro"/>
</dbReference>
<dbReference type="InterPro" id="IPR036291">
    <property type="entry name" value="NAD(P)-bd_dom_sf"/>
</dbReference>
<dbReference type="AlphaFoldDB" id="A0A644UW23"/>
<dbReference type="PANTHER" id="PTHR43765:SF2">
    <property type="entry name" value="2-DEHYDROPANTOATE 2-REDUCTASE"/>
    <property type="match status" value="1"/>
</dbReference>
<dbReference type="Pfam" id="PF08546">
    <property type="entry name" value="ApbA_C"/>
    <property type="match status" value="1"/>
</dbReference>
<dbReference type="EC" id="1.1.1.169" evidence="2"/>
<dbReference type="EMBL" id="VSSQ01000174">
    <property type="protein sequence ID" value="MPL83288.1"/>
    <property type="molecule type" value="Genomic_DNA"/>
</dbReference>
<evidence type="ECO:0000313" key="8">
    <source>
        <dbReference type="EMBL" id="MPL83288.1"/>
    </source>
</evidence>
<comment type="caution">
    <text evidence="8">The sequence shown here is derived from an EMBL/GenBank/DDBJ whole genome shotgun (WGS) entry which is preliminary data.</text>
</comment>
<evidence type="ECO:0000256" key="4">
    <source>
        <dbReference type="ARBA" id="ARBA00023002"/>
    </source>
</evidence>
<evidence type="ECO:0000256" key="3">
    <source>
        <dbReference type="ARBA" id="ARBA00022857"/>
    </source>
</evidence>
<evidence type="ECO:0000256" key="5">
    <source>
        <dbReference type="ARBA" id="ARBA00032024"/>
    </source>
</evidence>
<accession>A0A644UW23</accession>
<dbReference type="GO" id="GO:0050661">
    <property type="term" value="F:NADP binding"/>
    <property type="evidence" value="ECO:0007669"/>
    <property type="project" value="TreeGrafter"/>
</dbReference>
<dbReference type="PANTHER" id="PTHR43765">
    <property type="entry name" value="2-DEHYDROPANTOATE 2-REDUCTASE-RELATED"/>
    <property type="match status" value="1"/>
</dbReference>
<organism evidence="8">
    <name type="scientific">bioreactor metagenome</name>
    <dbReference type="NCBI Taxonomy" id="1076179"/>
    <lineage>
        <taxon>unclassified sequences</taxon>
        <taxon>metagenomes</taxon>
        <taxon>ecological metagenomes</taxon>
    </lineage>
</organism>
<feature type="domain" description="Ketopantoate reductase C-terminal" evidence="7">
    <location>
        <begin position="172"/>
        <end position="299"/>
    </location>
</feature>
<proteinExistence type="inferred from homology"/>
<dbReference type="GO" id="GO:0008677">
    <property type="term" value="F:2-dehydropantoate 2-reductase activity"/>
    <property type="evidence" value="ECO:0007669"/>
    <property type="project" value="UniProtKB-EC"/>
</dbReference>
<name>A0A644UW23_9ZZZZ</name>
<dbReference type="Gene3D" id="1.10.1040.10">
    <property type="entry name" value="N-(1-d-carboxylethyl)-l-norvaline Dehydrogenase, domain 2"/>
    <property type="match status" value="1"/>
</dbReference>
<protein>
    <recommendedName>
        <fullName evidence="2">2-dehydropantoate 2-reductase</fullName>
        <ecNumber evidence="2">1.1.1.169</ecNumber>
    </recommendedName>
    <alternativeName>
        <fullName evidence="5">Ketopantoate reductase</fullName>
    </alternativeName>
</protein>
<sequence>MKILILGAGAVGLSVAAKLSKYAEVFAVCRERCSRSIENEGFFLTGIWGTEKVRFPCGSVAPKETWDYIIISTKAAATREICEQYNHLFGEAEVVSLQNGIGNEEIIAEYTDHVLGAMIITGFEWKADNAVFVSVDGGETVFGRFPGGNDVKADNLADIFNKSGMRASSTDNIRGVIWSKALYSCSLNPLGAIMECPYGELLREPAWNIITSIVQEAFEVSRAENVILTQKTAGEYLEFLRTKKIPPTAAHFCSMYQDIAAGRKTEVDHINGAIVTLGKKHGIPTPVNETITNLTHFKEELSCR</sequence>
<evidence type="ECO:0000259" key="6">
    <source>
        <dbReference type="Pfam" id="PF02558"/>
    </source>
</evidence>
<dbReference type="NCBIfam" id="TIGR00745">
    <property type="entry name" value="apbA_panE"/>
    <property type="match status" value="1"/>
</dbReference>
<reference evidence="8" key="1">
    <citation type="submission" date="2019-08" db="EMBL/GenBank/DDBJ databases">
        <authorList>
            <person name="Kucharzyk K."/>
            <person name="Murdoch R.W."/>
            <person name="Higgins S."/>
            <person name="Loffler F."/>
        </authorList>
    </citation>
    <scope>NUCLEOTIDE SEQUENCE</scope>
</reference>
<dbReference type="GO" id="GO:0005737">
    <property type="term" value="C:cytoplasm"/>
    <property type="evidence" value="ECO:0007669"/>
    <property type="project" value="TreeGrafter"/>
</dbReference>
<gene>
    <name evidence="8" type="primary">panE_3</name>
    <name evidence="8" type="ORF">SDC9_29240</name>
</gene>